<comment type="caution">
    <text evidence="5">The sequence shown here is derived from an EMBL/GenBank/DDBJ whole genome shotgun (WGS) entry which is preliminary data.</text>
</comment>
<dbReference type="PROSITE" id="PS50995">
    <property type="entry name" value="HTH_MARR_2"/>
    <property type="match status" value="1"/>
</dbReference>
<feature type="domain" description="HTH marR-type" evidence="4">
    <location>
        <begin position="1"/>
        <end position="137"/>
    </location>
</feature>
<name>A0A949X633_9CLOT</name>
<evidence type="ECO:0000313" key="6">
    <source>
        <dbReference type="Proteomes" id="UP000694308"/>
    </source>
</evidence>
<evidence type="ECO:0000256" key="1">
    <source>
        <dbReference type="ARBA" id="ARBA00023015"/>
    </source>
</evidence>
<dbReference type="InterPro" id="IPR023187">
    <property type="entry name" value="Tscrpt_reg_MarR-type_CS"/>
</dbReference>
<accession>A0A949X633</accession>
<dbReference type="GO" id="GO:0003700">
    <property type="term" value="F:DNA-binding transcription factor activity"/>
    <property type="evidence" value="ECO:0007669"/>
    <property type="project" value="InterPro"/>
</dbReference>
<dbReference type="PANTHER" id="PTHR42756:SF1">
    <property type="entry name" value="TRANSCRIPTIONAL REPRESSOR OF EMRAB OPERON"/>
    <property type="match status" value="1"/>
</dbReference>
<keyword evidence="1" id="KW-0805">Transcription regulation</keyword>
<reference evidence="5" key="1">
    <citation type="submission" date="2020-12" db="EMBL/GenBank/DDBJ databases">
        <title>Clostridium thailandense sp. nov., a novel acetogenic bacterium isolated from peat land soil in Thailand.</title>
        <authorList>
            <person name="Chaikitkaew S."/>
            <person name="Birkeland N.K."/>
        </authorList>
    </citation>
    <scope>NUCLEOTIDE SEQUENCE</scope>
    <source>
        <strain evidence="5">PL3</strain>
    </source>
</reference>
<dbReference type="SMART" id="SM00347">
    <property type="entry name" value="HTH_MARR"/>
    <property type="match status" value="1"/>
</dbReference>
<keyword evidence="6" id="KW-1185">Reference proteome</keyword>
<dbReference type="Proteomes" id="UP000694308">
    <property type="component" value="Unassembled WGS sequence"/>
</dbReference>
<dbReference type="GO" id="GO:0003677">
    <property type="term" value="F:DNA binding"/>
    <property type="evidence" value="ECO:0007669"/>
    <property type="project" value="UniProtKB-KW"/>
</dbReference>
<dbReference type="AlphaFoldDB" id="A0A949X633"/>
<dbReference type="EMBL" id="JAEEGC010000198">
    <property type="protein sequence ID" value="MBV7276678.1"/>
    <property type="molecule type" value="Genomic_DNA"/>
</dbReference>
<evidence type="ECO:0000256" key="3">
    <source>
        <dbReference type="ARBA" id="ARBA00023163"/>
    </source>
</evidence>
<dbReference type="InterPro" id="IPR000835">
    <property type="entry name" value="HTH_MarR-typ"/>
</dbReference>
<dbReference type="Pfam" id="PF01047">
    <property type="entry name" value="MarR"/>
    <property type="match status" value="1"/>
</dbReference>
<evidence type="ECO:0000259" key="4">
    <source>
        <dbReference type="PROSITE" id="PS50995"/>
    </source>
</evidence>
<dbReference type="PANTHER" id="PTHR42756">
    <property type="entry name" value="TRANSCRIPTIONAL REGULATOR, MARR"/>
    <property type="match status" value="1"/>
</dbReference>
<sequence>MDHQALENIEIEMAVLQRFLASVSTYKKIGNLDRAAYLLLHTIIYEKNASVKAMADELHLDISTISRQVRGLEEKGYISRIADTSDRRAYFLEATELGQKEFNFYKQHALMRVSELLKNWSDEECKIFGLLLKKFNHSISDMLE</sequence>
<keyword evidence="2" id="KW-0238">DNA-binding</keyword>
<proteinExistence type="predicted"/>
<evidence type="ECO:0000313" key="5">
    <source>
        <dbReference type="EMBL" id="MBV7276678.1"/>
    </source>
</evidence>
<gene>
    <name evidence="5" type="ORF">I6U48_27780</name>
</gene>
<dbReference type="PROSITE" id="PS01117">
    <property type="entry name" value="HTH_MARR_1"/>
    <property type="match status" value="1"/>
</dbReference>
<keyword evidence="3" id="KW-0804">Transcription</keyword>
<protein>
    <submittedName>
        <fullName evidence="5">MarR family transcriptional regulator</fullName>
    </submittedName>
</protein>
<evidence type="ECO:0000256" key="2">
    <source>
        <dbReference type="ARBA" id="ARBA00023125"/>
    </source>
</evidence>
<dbReference type="RefSeq" id="WP_218323758.1">
    <property type="nucleotide sequence ID" value="NZ_JAEEGC010000198.1"/>
</dbReference>
<organism evidence="5 6">
    <name type="scientific">Clostridium thailandense</name>
    <dbReference type="NCBI Taxonomy" id="2794346"/>
    <lineage>
        <taxon>Bacteria</taxon>
        <taxon>Bacillati</taxon>
        <taxon>Bacillota</taxon>
        <taxon>Clostridia</taxon>
        <taxon>Eubacteriales</taxon>
        <taxon>Clostridiaceae</taxon>
        <taxon>Clostridium</taxon>
    </lineage>
</organism>